<sequence>MKNYLPITIIIMVFILALHSCRQEDSITESTIEEVVQADKNNAEASKNDTIDQNITPTDPPVKDGQQWKQKK</sequence>
<gene>
    <name evidence="2" type="ORF">EGI05_17645</name>
</gene>
<evidence type="ECO:0000256" key="1">
    <source>
        <dbReference type="SAM" id="MobiDB-lite"/>
    </source>
</evidence>
<organism evidence="2 3">
    <name type="scientific">Chryseobacterium daecheongense</name>
    <dbReference type="NCBI Taxonomy" id="192389"/>
    <lineage>
        <taxon>Bacteria</taxon>
        <taxon>Pseudomonadati</taxon>
        <taxon>Bacteroidota</taxon>
        <taxon>Flavobacteriia</taxon>
        <taxon>Flavobacteriales</taxon>
        <taxon>Weeksellaceae</taxon>
        <taxon>Chryseobacterium group</taxon>
        <taxon>Chryseobacterium</taxon>
    </lineage>
</organism>
<comment type="caution">
    <text evidence="2">The sequence shown here is derived from an EMBL/GenBank/DDBJ whole genome shotgun (WGS) entry which is preliminary data.</text>
</comment>
<dbReference type="EMBL" id="RJTX01000004">
    <property type="protein sequence ID" value="ROH96320.1"/>
    <property type="molecule type" value="Genomic_DNA"/>
</dbReference>
<feature type="region of interest" description="Disordered" evidence="1">
    <location>
        <begin position="40"/>
        <end position="72"/>
    </location>
</feature>
<reference evidence="3" key="1">
    <citation type="submission" date="2018-11" db="EMBL/GenBank/DDBJ databases">
        <title>Proposal to divide the Flavobacteriaceae and reorganize its genera based on Amino Acid Identity values calculated from whole genome sequences.</title>
        <authorList>
            <person name="Nicholson A.C."/>
            <person name="Gulvik C.A."/>
            <person name="Whitney A.M."/>
            <person name="Humrighouse B.W."/>
            <person name="Bell M."/>
            <person name="Holmes B."/>
            <person name="Steigerwalt A."/>
            <person name="Villarma A."/>
            <person name="Sheth M."/>
            <person name="Batra D."/>
            <person name="Pryor J."/>
            <person name="Bernardet J.-F."/>
            <person name="Hugo C."/>
            <person name="Kampfer P."/>
            <person name="Newman J."/>
            <person name="Mcquiston J.R."/>
        </authorList>
    </citation>
    <scope>NUCLEOTIDE SEQUENCE [LARGE SCALE GENOMIC DNA]</scope>
    <source>
        <strain evidence="3">DSM 15235</strain>
    </source>
</reference>
<name>A0A3N0VUY4_9FLAO</name>
<proteinExistence type="predicted"/>
<dbReference type="AlphaFoldDB" id="A0A3N0VUY4"/>
<evidence type="ECO:0000313" key="2">
    <source>
        <dbReference type="EMBL" id="ROH96320.1"/>
    </source>
</evidence>
<evidence type="ECO:0000313" key="3">
    <source>
        <dbReference type="Proteomes" id="UP000269375"/>
    </source>
</evidence>
<dbReference type="Proteomes" id="UP000269375">
    <property type="component" value="Unassembled WGS sequence"/>
</dbReference>
<protein>
    <submittedName>
        <fullName evidence="2">Uncharacterized protein</fullName>
    </submittedName>
</protein>
<accession>A0A3N0VUY4</accession>